<evidence type="ECO:0008006" key="9">
    <source>
        <dbReference type="Google" id="ProtNLM"/>
    </source>
</evidence>
<evidence type="ECO:0000256" key="2">
    <source>
        <dbReference type="ARBA" id="ARBA00022692"/>
    </source>
</evidence>
<comment type="caution">
    <text evidence="7">The sequence shown here is derived from an EMBL/GenBank/DDBJ whole genome shotgun (WGS) entry which is preliminary data.</text>
</comment>
<dbReference type="GO" id="GO:0016746">
    <property type="term" value="F:acyltransferase activity"/>
    <property type="evidence" value="ECO:0007669"/>
    <property type="project" value="UniProtKB-KW"/>
</dbReference>
<dbReference type="Proteomes" id="UP000605846">
    <property type="component" value="Unassembled WGS sequence"/>
</dbReference>
<evidence type="ECO:0000313" key="8">
    <source>
        <dbReference type="Proteomes" id="UP000605846"/>
    </source>
</evidence>
<evidence type="ECO:0000313" key="7">
    <source>
        <dbReference type="EMBL" id="KAF7724747.1"/>
    </source>
</evidence>
<dbReference type="EMBL" id="JABAYA010000112">
    <property type="protein sequence ID" value="KAF7724747.1"/>
    <property type="molecule type" value="Genomic_DNA"/>
</dbReference>
<keyword evidence="3" id="KW-1133">Transmembrane helix</keyword>
<evidence type="ECO:0000256" key="4">
    <source>
        <dbReference type="ARBA" id="ARBA00023098"/>
    </source>
</evidence>
<keyword evidence="4" id="KW-0443">Lipid metabolism</keyword>
<evidence type="ECO:0000256" key="5">
    <source>
        <dbReference type="ARBA" id="ARBA00023136"/>
    </source>
</evidence>
<dbReference type="AlphaFoldDB" id="A0A8H7ENM8"/>
<keyword evidence="8" id="KW-1185">Reference proteome</keyword>
<keyword evidence="5" id="KW-0472">Membrane</keyword>
<dbReference type="GO" id="GO:0006629">
    <property type="term" value="P:lipid metabolic process"/>
    <property type="evidence" value="ECO:0007669"/>
    <property type="project" value="UniProtKB-KW"/>
</dbReference>
<accession>A0A8H7ENM8</accession>
<proteinExistence type="predicted"/>
<keyword evidence="2" id="KW-0812">Transmembrane</keyword>
<protein>
    <recommendedName>
        <fullName evidence="9">Phospholipid/glycerol acyltransferase domain-containing protein</fullName>
    </recommendedName>
</protein>
<organism evidence="7 8">
    <name type="scientific">Apophysomyces ossiformis</name>
    <dbReference type="NCBI Taxonomy" id="679940"/>
    <lineage>
        <taxon>Eukaryota</taxon>
        <taxon>Fungi</taxon>
        <taxon>Fungi incertae sedis</taxon>
        <taxon>Mucoromycota</taxon>
        <taxon>Mucoromycotina</taxon>
        <taxon>Mucoromycetes</taxon>
        <taxon>Mucorales</taxon>
        <taxon>Mucorineae</taxon>
        <taxon>Mucoraceae</taxon>
        <taxon>Apophysomyces</taxon>
    </lineage>
</organism>
<evidence type="ECO:0000256" key="6">
    <source>
        <dbReference type="ARBA" id="ARBA00023315"/>
    </source>
</evidence>
<dbReference type="PANTHER" id="PTHR23063">
    <property type="entry name" value="PHOSPHOLIPID ACYLTRANSFERASE"/>
    <property type="match status" value="1"/>
</dbReference>
<evidence type="ECO:0000256" key="3">
    <source>
        <dbReference type="ARBA" id="ARBA00022989"/>
    </source>
</evidence>
<name>A0A8H7ENM8_9FUNG</name>
<keyword evidence="6" id="KW-0012">Acyltransferase</keyword>
<gene>
    <name evidence="7" type="ORF">EC973_000775</name>
</gene>
<evidence type="ECO:0000256" key="1">
    <source>
        <dbReference type="ARBA" id="ARBA00022679"/>
    </source>
</evidence>
<dbReference type="PANTHER" id="PTHR23063:SF60">
    <property type="entry name" value="LYSOPHOSPHATIDIC ACID:OLEOYL-COA ACYLTRANSFERASE 1"/>
    <property type="match status" value="1"/>
</dbReference>
<reference evidence="7" key="1">
    <citation type="submission" date="2020-01" db="EMBL/GenBank/DDBJ databases">
        <title>Genome Sequencing of Three Apophysomyces-Like Fungal Strains Confirms a Novel Fungal Genus in the Mucoromycota with divergent Burkholderia-like Endosymbiotic Bacteria.</title>
        <authorList>
            <person name="Stajich J.E."/>
            <person name="Macias A.M."/>
            <person name="Carter-House D."/>
            <person name="Lovett B."/>
            <person name="Kasson L.R."/>
            <person name="Berry K."/>
            <person name="Grigoriev I."/>
            <person name="Chang Y."/>
            <person name="Spatafora J."/>
            <person name="Kasson M.T."/>
        </authorList>
    </citation>
    <scope>NUCLEOTIDE SEQUENCE</scope>
    <source>
        <strain evidence="7">NRRL A-21654</strain>
    </source>
</reference>
<sequence length="230" mass="25807">MYSRGANNITNKDSTSVQAGDIIVANWTSYVDILYLAYRFRPVFTQVYPGTKQLRPIGTWEAIRLCTRVPSLAPESGVQGQLYSMKELANLAKSSYHRPMVVLPEGTTSNGRALLQFAPLFKEYEYDNLPPTYTVGNQLFHFIKLCSQFHNTLTVKYLAPGEAPCSSSSSLTQTADLSSLTESQDSVGDQLSLSLSHVARLRRIKLSMADKRDFLQYYNSRSDGERAKRN</sequence>
<keyword evidence="1" id="KW-0808">Transferase</keyword>
<dbReference type="OrthoDB" id="272512at2759"/>